<dbReference type="AlphaFoldDB" id="A0AAX3QHD6"/>
<organism evidence="1 2">
    <name type="scientific">Bacillus paranthracis</name>
    <dbReference type="NCBI Taxonomy" id="2026186"/>
    <lineage>
        <taxon>Bacteria</taxon>
        <taxon>Bacillati</taxon>
        <taxon>Bacillota</taxon>
        <taxon>Bacilli</taxon>
        <taxon>Bacillales</taxon>
        <taxon>Bacillaceae</taxon>
        <taxon>Bacillus</taxon>
        <taxon>Bacillus cereus group</taxon>
    </lineage>
</organism>
<evidence type="ECO:0000313" key="1">
    <source>
        <dbReference type="EMBL" id="WES09737.1"/>
    </source>
</evidence>
<sequence length="101" mass="11409">MVKAQKKEQKVKNTIAKEEIDSILERTQFTVEEFHGKCTVVVAKLPNGFILTESSACVDPANYDVNIGIEICKDRITNKIWELEGYLLQCEVSFKNRGGES</sequence>
<geneLocation type="plasmid" evidence="1 2">
    <name>p.BC006.2</name>
</geneLocation>
<accession>A0AAX3QHD6</accession>
<reference evidence="1" key="1">
    <citation type="submission" date="2023-03" db="EMBL/GenBank/DDBJ databases">
        <authorList>
            <person name="Liu Z."/>
        </authorList>
    </citation>
    <scope>NUCLEOTIDE SEQUENCE</scope>
    <source>
        <strain evidence="1">Bc006</strain>
        <plasmid evidence="1">p.BC006.2</plasmid>
    </source>
</reference>
<keyword evidence="1" id="KW-0614">Plasmid</keyword>
<dbReference type="Proteomes" id="UP001221092">
    <property type="component" value="Plasmid p.BC006.2"/>
</dbReference>
<proteinExistence type="predicted"/>
<dbReference type="Pfam" id="PF13876">
    <property type="entry name" value="Phage_gp49_66"/>
    <property type="match status" value="1"/>
</dbReference>
<dbReference type="InterPro" id="IPR025915">
    <property type="entry name" value="Phage_gp49_66"/>
</dbReference>
<name>A0AAX3QHD6_9BACI</name>
<evidence type="ECO:0000313" key="2">
    <source>
        <dbReference type="Proteomes" id="UP001221092"/>
    </source>
</evidence>
<protein>
    <submittedName>
        <fullName evidence="1">Gp49 family protein</fullName>
    </submittedName>
</protein>
<dbReference type="EMBL" id="CP119631">
    <property type="protein sequence ID" value="WES09737.1"/>
    <property type="molecule type" value="Genomic_DNA"/>
</dbReference>
<dbReference type="RefSeq" id="WP_074585910.1">
    <property type="nucleotide sequence ID" value="NZ_CP119631.1"/>
</dbReference>
<gene>
    <name evidence="1" type="ORF">P3K65_27760</name>
</gene>